<accession>A0ABS0YU48</accession>
<comment type="caution">
    <text evidence="1">The sequence shown here is derived from an EMBL/GenBank/DDBJ whole genome shotgun (WGS) entry which is preliminary data.</text>
</comment>
<keyword evidence="2" id="KW-1185">Reference proteome</keyword>
<dbReference type="PANTHER" id="PTHR41244:SF1">
    <property type="entry name" value="GLYCOSYLTRANSFERASE"/>
    <property type="match status" value="1"/>
</dbReference>
<dbReference type="Gene3D" id="3.20.20.80">
    <property type="entry name" value="Glycosidases"/>
    <property type="match status" value="1"/>
</dbReference>
<dbReference type="RefSeq" id="WP_199395533.1">
    <property type="nucleotide sequence ID" value="NZ_JAEMHK010000009.1"/>
</dbReference>
<dbReference type="Gene3D" id="3.40.50.2000">
    <property type="entry name" value="Glycogen Phosphorylase B"/>
    <property type="match status" value="2"/>
</dbReference>
<dbReference type="EMBL" id="JAEMHK010000009">
    <property type="protein sequence ID" value="MBJ6801035.1"/>
    <property type="molecule type" value="Genomic_DNA"/>
</dbReference>
<proteinExistence type="predicted"/>
<name>A0ABS0YU48_9BACT</name>
<dbReference type="PANTHER" id="PTHR41244">
    <property type="entry name" value="RHAMNAN SYNTHESIS F"/>
    <property type="match status" value="1"/>
</dbReference>
<sequence>MSKARLIALYLPQFHPIPENDEWWGPGFTEWTNTVKAKPLYIGHQQPNLPADLGFYDLRLPESREEQANLAREYGIEGFCYWHYWFGGGRRLLERPFREVVQSGKPDFPFCLAWANHTWSGVWHGCPDRILIEQTYPGVEDYTAHFYHMLDAFRDPRYLKVNGKNIFGVYKPKDLKEPELFMNTWRELAAKEGLGGFHFVAMVDYPWDPVPGGFDAFSSNPPVAMVTRQDVQPLNEELEKEILKWRFFSKEKPELPQVYSYQSFVENAFPEKTLRRDFHPCVVPNWDNTPRSGKNGFVLHGSTPQLYERHLEEAVDLVEDRPEDERVIFVQSWNEWAETNYLEPDLRWGNAYLEATLRAVTRETSDRIRVHFVNVRTAHHSPHSGYDRFLDYIPNRRLPKAVSFGAVSEEERERRYQQAKREVSWYNPSDLELESAVNEFAAGEHRHVCHYLYGENSLYHTERSKDPNKKVFVSFHQPPAAHQEFVRNREPLMNVDGVVVVGTNQIPFFSQFVDPAKIHFVPHGVDTDFFHPNPGLRREDRILFVGNWLRDFDTLVAVSKILAVKAPQLVLDVVTLERNRPHFEGCANVRFHAGIPEAELLAKYQEAMLLVVPMKDCTANNSVLEGMACGLPIVTTDIGGIRDYVDEDCTRLCSVGAAEEMAAAVLALVADANQRQRMGSKSREKSLAFDWSIVSKTLMDAYEKSFR</sequence>
<dbReference type="SUPFAM" id="SSF53756">
    <property type="entry name" value="UDP-Glycosyltransferase/glycogen phosphorylase"/>
    <property type="match status" value="1"/>
</dbReference>
<evidence type="ECO:0000313" key="2">
    <source>
        <dbReference type="Proteomes" id="UP000641025"/>
    </source>
</evidence>
<dbReference type="Proteomes" id="UP000641025">
    <property type="component" value="Unassembled WGS sequence"/>
</dbReference>
<dbReference type="InterPro" id="IPR032719">
    <property type="entry name" value="WbsX"/>
</dbReference>
<evidence type="ECO:0000313" key="1">
    <source>
        <dbReference type="EMBL" id="MBJ6801035.1"/>
    </source>
</evidence>
<dbReference type="Pfam" id="PF14307">
    <property type="entry name" value="Glyco_tran_WbsX"/>
    <property type="match status" value="1"/>
</dbReference>
<protein>
    <submittedName>
        <fullName evidence="1">Glycoside hydrolase family 99-like domain-containing protein</fullName>
    </submittedName>
</protein>
<reference evidence="1 2" key="1">
    <citation type="submission" date="2020-12" db="EMBL/GenBank/DDBJ databases">
        <title>Geomonas sp. Red259, isolated from paddy soil.</title>
        <authorList>
            <person name="Xu Z."/>
            <person name="Zhang Z."/>
            <person name="Masuda Y."/>
            <person name="Itoh H."/>
            <person name="Senoo K."/>
        </authorList>
    </citation>
    <scope>NUCLEOTIDE SEQUENCE [LARGE SCALE GENOMIC DNA]</scope>
    <source>
        <strain evidence="1 2">Red259</strain>
    </source>
</reference>
<dbReference type="CDD" id="cd03801">
    <property type="entry name" value="GT4_PimA-like"/>
    <property type="match status" value="1"/>
</dbReference>
<organism evidence="1 2">
    <name type="scientific">Geomonas propionica</name>
    <dbReference type="NCBI Taxonomy" id="2798582"/>
    <lineage>
        <taxon>Bacteria</taxon>
        <taxon>Pseudomonadati</taxon>
        <taxon>Thermodesulfobacteriota</taxon>
        <taxon>Desulfuromonadia</taxon>
        <taxon>Geobacterales</taxon>
        <taxon>Geobacteraceae</taxon>
        <taxon>Geomonas</taxon>
    </lineage>
</organism>
<dbReference type="CDD" id="cd11579">
    <property type="entry name" value="Glyco_tran_WbsX"/>
    <property type="match status" value="1"/>
</dbReference>
<gene>
    <name evidence="1" type="ORF">JFN90_12940</name>
</gene>
<dbReference type="Pfam" id="PF13692">
    <property type="entry name" value="Glyco_trans_1_4"/>
    <property type="match status" value="1"/>
</dbReference>